<evidence type="ECO:0000256" key="2">
    <source>
        <dbReference type="ARBA" id="ARBA00022448"/>
    </source>
</evidence>
<evidence type="ECO:0000256" key="3">
    <source>
        <dbReference type="ARBA" id="ARBA00022538"/>
    </source>
</evidence>
<evidence type="ECO:0000256" key="12">
    <source>
        <dbReference type="ARBA" id="ARBA00023303"/>
    </source>
</evidence>
<accession>A0AAV2TMK7</accession>
<keyword evidence="12" id="KW-0407">Ion channel</keyword>
<dbReference type="EMBL" id="CAXLJL010000401">
    <property type="protein sequence ID" value="CAL5137535.1"/>
    <property type="molecule type" value="Genomic_DNA"/>
</dbReference>
<feature type="domain" description="RCK N-terminal" evidence="16">
    <location>
        <begin position="312"/>
        <end position="459"/>
    </location>
</feature>
<feature type="transmembrane region" description="Helical" evidence="15">
    <location>
        <begin position="83"/>
        <end position="101"/>
    </location>
</feature>
<dbReference type="GO" id="GO:0060072">
    <property type="term" value="F:large conductance calcium-activated potassium channel activity"/>
    <property type="evidence" value="ECO:0007669"/>
    <property type="project" value="TreeGrafter"/>
</dbReference>
<dbReference type="Pfam" id="PF22614">
    <property type="entry name" value="Slo-like_RCK"/>
    <property type="match status" value="2"/>
</dbReference>
<comment type="catalytic activity">
    <reaction evidence="13">
        <text>K(+)(in) = K(+)(out)</text>
        <dbReference type="Rhea" id="RHEA:29463"/>
        <dbReference type="ChEBI" id="CHEBI:29103"/>
    </reaction>
</comment>
<keyword evidence="2" id="KW-0813">Transport</keyword>
<keyword evidence="8" id="KW-0630">Potassium</keyword>
<evidence type="ECO:0000256" key="7">
    <source>
        <dbReference type="ARBA" id="ARBA00022882"/>
    </source>
</evidence>
<keyword evidence="3" id="KW-0633">Potassium transport</keyword>
<name>A0AAV2TMK7_CALDB</name>
<feature type="region of interest" description="Disordered" evidence="14">
    <location>
        <begin position="967"/>
        <end position="992"/>
    </location>
</feature>
<dbReference type="SUPFAM" id="SSF51735">
    <property type="entry name" value="NAD(P)-binding Rossmann-fold domains"/>
    <property type="match status" value="1"/>
</dbReference>
<dbReference type="InterPro" id="IPR003148">
    <property type="entry name" value="RCK_N"/>
</dbReference>
<dbReference type="PANTHER" id="PTHR10027:SF33">
    <property type="entry name" value="CALCIUM-ACTIVATED POTASSIUM CHANNEL SUBUNIT ALPHA-1-RELATED"/>
    <property type="match status" value="1"/>
</dbReference>
<feature type="transmembrane region" description="Helical" evidence="15">
    <location>
        <begin position="151"/>
        <end position="172"/>
    </location>
</feature>
<protein>
    <recommendedName>
        <fullName evidence="16">RCK N-terminal domain-containing protein</fullName>
    </recommendedName>
</protein>
<evidence type="ECO:0000256" key="4">
    <source>
        <dbReference type="ARBA" id="ARBA00022692"/>
    </source>
</evidence>
<feature type="transmembrane region" description="Helical" evidence="15">
    <location>
        <begin position="178"/>
        <end position="197"/>
    </location>
</feature>
<keyword evidence="5" id="KW-0631">Potassium channel</keyword>
<evidence type="ECO:0000256" key="10">
    <source>
        <dbReference type="ARBA" id="ARBA00023065"/>
    </source>
</evidence>
<dbReference type="Proteomes" id="UP001497525">
    <property type="component" value="Unassembled WGS sequence"/>
</dbReference>
<feature type="compositionally biased region" description="Polar residues" evidence="14">
    <location>
        <begin position="979"/>
        <end position="992"/>
    </location>
</feature>
<dbReference type="SUPFAM" id="SSF81324">
    <property type="entry name" value="Voltage-gated potassium channels"/>
    <property type="match status" value="1"/>
</dbReference>
<dbReference type="PROSITE" id="PS51201">
    <property type="entry name" value="RCK_N"/>
    <property type="match status" value="1"/>
</dbReference>
<dbReference type="AlphaFoldDB" id="A0AAV2TMK7"/>
<keyword evidence="4 15" id="KW-0812">Transmembrane</keyword>
<dbReference type="GO" id="GO:0034702">
    <property type="term" value="C:monoatomic ion channel complex"/>
    <property type="evidence" value="ECO:0007669"/>
    <property type="project" value="UniProtKB-KW"/>
</dbReference>
<evidence type="ECO:0000256" key="13">
    <source>
        <dbReference type="ARBA" id="ARBA00034430"/>
    </source>
</evidence>
<feature type="transmembrane region" description="Helical" evidence="15">
    <location>
        <begin position="242"/>
        <end position="261"/>
    </location>
</feature>
<evidence type="ECO:0000313" key="18">
    <source>
        <dbReference type="Proteomes" id="UP001497525"/>
    </source>
</evidence>
<evidence type="ECO:0000256" key="11">
    <source>
        <dbReference type="ARBA" id="ARBA00023136"/>
    </source>
</evidence>
<evidence type="ECO:0000256" key="14">
    <source>
        <dbReference type="SAM" id="MobiDB-lite"/>
    </source>
</evidence>
<evidence type="ECO:0000256" key="9">
    <source>
        <dbReference type="ARBA" id="ARBA00022989"/>
    </source>
</evidence>
<organism evidence="17 18">
    <name type="scientific">Calicophoron daubneyi</name>
    <name type="common">Rumen fluke</name>
    <name type="synonym">Paramphistomum daubneyi</name>
    <dbReference type="NCBI Taxonomy" id="300641"/>
    <lineage>
        <taxon>Eukaryota</taxon>
        <taxon>Metazoa</taxon>
        <taxon>Spiralia</taxon>
        <taxon>Lophotrochozoa</taxon>
        <taxon>Platyhelminthes</taxon>
        <taxon>Trematoda</taxon>
        <taxon>Digenea</taxon>
        <taxon>Plagiorchiida</taxon>
        <taxon>Pronocephalata</taxon>
        <taxon>Paramphistomoidea</taxon>
        <taxon>Paramphistomidae</taxon>
        <taxon>Calicophoron</taxon>
    </lineage>
</organism>
<comment type="caution">
    <text evidence="17">The sequence shown here is derived from an EMBL/GenBank/DDBJ whole genome shotgun (WGS) entry which is preliminary data.</text>
</comment>
<dbReference type="PRINTS" id="PR01449">
    <property type="entry name" value="BKCHANNELA"/>
</dbReference>
<evidence type="ECO:0000313" key="17">
    <source>
        <dbReference type="EMBL" id="CAL5137535.1"/>
    </source>
</evidence>
<evidence type="ECO:0000256" key="15">
    <source>
        <dbReference type="SAM" id="Phobius"/>
    </source>
</evidence>
<dbReference type="PANTHER" id="PTHR10027">
    <property type="entry name" value="CALCIUM-ACTIVATED POTASSIUM CHANNEL ALPHA CHAIN"/>
    <property type="match status" value="1"/>
</dbReference>
<keyword evidence="9 15" id="KW-1133">Transmembrane helix</keyword>
<feature type="transmembrane region" description="Helical" evidence="15">
    <location>
        <begin position="15"/>
        <end position="36"/>
    </location>
</feature>
<dbReference type="Gene3D" id="1.10.287.70">
    <property type="match status" value="1"/>
</dbReference>
<feature type="transmembrane region" description="Helical" evidence="15">
    <location>
        <begin position="121"/>
        <end position="139"/>
    </location>
</feature>
<dbReference type="Gene3D" id="3.40.50.720">
    <property type="entry name" value="NAD(P)-binding Rossmann-like Domain"/>
    <property type="match status" value="2"/>
</dbReference>
<keyword evidence="6" id="KW-0106">Calcium</keyword>
<dbReference type="InterPro" id="IPR036291">
    <property type="entry name" value="NAD(P)-bd_dom_sf"/>
</dbReference>
<dbReference type="InterPro" id="IPR013099">
    <property type="entry name" value="K_chnl_dom"/>
</dbReference>
<evidence type="ECO:0000256" key="1">
    <source>
        <dbReference type="ARBA" id="ARBA00004651"/>
    </source>
</evidence>
<keyword evidence="10" id="KW-0406">Ion transport</keyword>
<evidence type="ECO:0000256" key="6">
    <source>
        <dbReference type="ARBA" id="ARBA00022837"/>
    </source>
</evidence>
<gene>
    <name evidence="17" type="ORF">CDAUBV1_LOCUS11837</name>
</gene>
<dbReference type="Pfam" id="PF07885">
    <property type="entry name" value="Ion_trans_2"/>
    <property type="match status" value="1"/>
</dbReference>
<dbReference type="InterPro" id="IPR003929">
    <property type="entry name" value="K_chnl_BK_asu"/>
</dbReference>
<evidence type="ECO:0000256" key="8">
    <source>
        <dbReference type="ARBA" id="ARBA00022958"/>
    </source>
</evidence>
<dbReference type="Pfam" id="PF03493">
    <property type="entry name" value="BK_channel_a"/>
    <property type="match status" value="1"/>
</dbReference>
<keyword evidence="11 15" id="KW-0472">Membrane</keyword>
<dbReference type="InterPro" id="IPR047871">
    <property type="entry name" value="K_chnl_Slo-like"/>
</dbReference>
<dbReference type="InterPro" id="IPR048735">
    <property type="entry name" value="Slowpoke-like_C"/>
</dbReference>
<proteinExistence type="predicted"/>
<comment type="subcellular location">
    <subcellularLocation>
        <location evidence="1">Cell membrane</location>
        <topology evidence="1">Multi-pass membrane protein</topology>
    </subcellularLocation>
</comment>
<feature type="transmembrane region" description="Helical" evidence="15">
    <location>
        <begin position="209"/>
        <end position="230"/>
    </location>
</feature>
<feature type="region of interest" description="Disordered" evidence="14">
    <location>
        <begin position="1039"/>
        <end position="1058"/>
    </location>
</feature>
<evidence type="ECO:0000259" key="16">
    <source>
        <dbReference type="PROSITE" id="PS51201"/>
    </source>
</evidence>
<keyword evidence="7" id="KW-0851">Voltage-gated channel</keyword>
<dbReference type="GO" id="GO:0005886">
    <property type="term" value="C:plasma membrane"/>
    <property type="evidence" value="ECO:0007669"/>
    <property type="project" value="UniProtKB-SubCell"/>
</dbReference>
<feature type="transmembrane region" description="Helical" evidence="15">
    <location>
        <begin position="268"/>
        <end position="289"/>
    </location>
</feature>
<reference evidence="17" key="1">
    <citation type="submission" date="2024-06" db="EMBL/GenBank/DDBJ databases">
        <authorList>
            <person name="Liu X."/>
            <person name="Lenzi L."/>
            <person name="Haldenby T S."/>
            <person name="Uol C."/>
        </authorList>
    </citation>
    <scope>NUCLEOTIDE SEQUENCE</scope>
</reference>
<sequence>MSNITTLLPRCEENALIVLGITLGVLFIGTAVIVVVRYLSWRQRSNYDDDDDSIHELIRSRQIRWFPKKAEIILTGKPIAGKILILVRSALYTICSIIYIWNTYRYRTYTCLSVHAQPQYMVELVCNLIFFFIFTLKITASKDLLRTWISVDSVIDHFTVLPVMLALIFGYYQYNFGFLYFTKLVDITEAIVLLNFVHHERSIRKLKLISKLFAAWFTFAGLILLLERYGNFWESSRKTRDLQYFDCVYFLLVTVATVGYGDIVCTSYLGRLVIIVVIITALISITTHMSELYDLFRCTKQYTGSFNTEYHPRHVVVCGSISYDSVSIFLDAFVNADLGRYDKNIMVVFLSENDPDLRMKALLRRESTNATFLRGDATSQKDLRRAKIRAAEAVIVLGNMKSARPAEDDWENIMRVVSIKNLYPHCRVVCVLTLMENKALMSNIPGWNEDRTGEGDRAICMSQLKLGLMSLNCVSPGISTLLSNLVVSVSVPMGAAKQKKIPRWVRNYFEGTRYRLYSVKLSPTFDQMFFQNLVSIAMKHLHVLVLAVQIFSSIDGTEQIIINPGTRLRINSRQMRAVVLAENFISAQHLRVYCVSCQADRSSHHFEVPFHICRHNSSTPGFSGTECSSEKPYAPPLIKQLFHPFRLHWFNFKQNVLHYQRTKPSPSVCLRRASRKIRPSFKRSIPFATGVQITGVDIMRDTTGLFYWVADREFSSACLSLNDMLDCVLSDHILVCLTKKPGDSRLGLASFVMPLRSTQIPMEELRPIVFLCDSTVVKGEWYSLKNFPQIYILSGSPLSRAFLRAAGVETCFACVVLSCSDELPEKPSLMSDKECILCTLNIRRMIAEAEEQDMDRGPVKQPLVITELSEQKSNTLISVTEEYRSKSGYIPFSPLLAAGNMFVSPLLNDLASTVFFDPAILIFLETVILGGPSQEVEKVFAEDSGFYPGLRGQTITSIPFPGFERRVENRSSNEEQDGSSEASTTNSVFGDNINNCNDGKLKVRFSPDPTQNMIPSKPTSPSSSPVVNPRFTVSKTVINEIPRPPNPLNRHSSLTEESLDTGNDLVKTKTTRQQILENRFTITDPRLERLKQAHSDSWRPLSTNSFLSYTTETGGSVKVRLSRLRLLPLSDLGSTLNRILLQKSETLTFGRMFDLVLHDNGTICIGLYRRVEDGLDEDSDRTEDGIRDMEIEIERYVYTFPKEDTPIFPNDLVYCFTAVTEIREADR</sequence>
<dbReference type="Pfam" id="PF21014">
    <property type="entry name" value="Slowpoke_C"/>
    <property type="match status" value="1"/>
</dbReference>
<evidence type="ECO:0000256" key="5">
    <source>
        <dbReference type="ARBA" id="ARBA00022826"/>
    </source>
</evidence>